<dbReference type="GO" id="GO:0016763">
    <property type="term" value="F:pentosyltransferase activity"/>
    <property type="evidence" value="ECO:0007669"/>
    <property type="project" value="InterPro"/>
</dbReference>
<organism evidence="13 14">
    <name type="scientific">Acinetobacter baumannii (strain 1295743)</name>
    <dbReference type="NCBI Taxonomy" id="1310613"/>
    <lineage>
        <taxon>Bacteria</taxon>
        <taxon>Pseudomonadati</taxon>
        <taxon>Pseudomonadota</taxon>
        <taxon>Gammaproteobacteria</taxon>
        <taxon>Moraxellales</taxon>
        <taxon>Moraxellaceae</taxon>
        <taxon>Acinetobacter</taxon>
        <taxon>Acinetobacter calcoaceticus/baumannii complex</taxon>
    </lineage>
</organism>
<name>A0A009ISB8_ACIB9</name>
<dbReference type="GO" id="GO:0005886">
    <property type="term" value="C:plasma membrane"/>
    <property type="evidence" value="ECO:0007669"/>
    <property type="project" value="UniProtKB-SubCell"/>
</dbReference>
<dbReference type="Gene3D" id="1.10.3810.10">
    <property type="entry name" value="Biosynthetic peptidoglycan transglycosylase-like"/>
    <property type="match status" value="1"/>
</dbReference>
<evidence type="ECO:0000256" key="1">
    <source>
        <dbReference type="ARBA" id="ARBA00022475"/>
    </source>
</evidence>
<evidence type="ECO:0000313" key="13">
    <source>
        <dbReference type="EMBL" id="EXB06753.1"/>
    </source>
</evidence>
<keyword evidence="3 11" id="KW-0328">Glycosyltransferase</keyword>
<feature type="transmembrane region" description="Helical" evidence="11">
    <location>
        <begin position="7"/>
        <end position="30"/>
    </location>
</feature>
<keyword evidence="10 11" id="KW-0961">Cell wall biogenesis/degradation</keyword>
<evidence type="ECO:0000256" key="9">
    <source>
        <dbReference type="ARBA" id="ARBA00023136"/>
    </source>
</evidence>
<comment type="caution">
    <text evidence="13">The sequence shown here is derived from an EMBL/GenBank/DDBJ whole genome shotgun (WGS) entry which is preliminary data.</text>
</comment>
<evidence type="ECO:0000256" key="4">
    <source>
        <dbReference type="ARBA" id="ARBA00022679"/>
    </source>
</evidence>
<evidence type="ECO:0000313" key="14">
    <source>
        <dbReference type="Proteomes" id="UP000020595"/>
    </source>
</evidence>
<dbReference type="InterPro" id="IPR036950">
    <property type="entry name" value="PBP_transglycosylase"/>
</dbReference>
<comment type="pathway">
    <text evidence="11">Cell wall biogenesis; peptidoglycan biosynthesis.</text>
</comment>
<dbReference type="GO" id="GO:0009252">
    <property type="term" value="P:peptidoglycan biosynthetic process"/>
    <property type="evidence" value="ECO:0007669"/>
    <property type="project" value="UniProtKB-UniRule"/>
</dbReference>
<keyword evidence="5 11" id="KW-0812">Transmembrane</keyword>
<proteinExistence type="inferred from homology"/>
<evidence type="ECO:0000259" key="12">
    <source>
        <dbReference type="Pfam" id="PF00912"/>
    </source>
</evidence>
<dbReference type="GO" id="GO:0071555">
    <property type="term" value="P:cell wall organization"/>
    <property type="evidence" value="ECO:0007669"/>
    <property type="project" value="UniProtKB-KW"/>
</dbReference>
<evidence type="ECO:0000256" key="11">
    <source>
        <dbReference type="HAMAP-Rule" id="MF_00766"/>
    </source>
</evidence>
<keyword evidence="9 11" id="KW-0472">Membrane</keyword>
<comment type="function">
    <text evidence="11">Peptidoglycan polymerase that catalyzes glycan chain elongation from lipid-linked precursors.</text>
</comment>
<dbReference type="PATRIC" id="fig|1310613.3.peg.942"/>
<protein>
    <recommendedName>
        <fullName evidence="11">Biosynthetic peptidoglycan transglycosylase</fullName>
        <ecNumber evidence="11">2.4.99.28</ecNumber>
    </recommendedName>
    <alternativeName>
        <fullName evidence="11">Glycan polymerase</fullName>
    </alternativeName>
    <alternativeName>
        <fullName evidence="11">Peptidoglycan glycosyltransferase MtgA</fullName>
        <shortName evidence="11">PGT</shortName>
    </alternativeName>
</protein>
<comment type="catalytic activity">
    <reaction evidence="11">
        <text>[GlcNAc-(1-&gt;4)-Mur2Ac(oyl-L-Ala-gamma-D-Glu-L-Lys-D-Ala-D-Ala)](n)-di-trans,octa-cis-undecaprenyl diphosphate + beta-D-GlcNAc-(1-&gt;4)-Mur2Ac(oyl-L-Ala-gamma-D-Glu-L-Lys-D-Ala-D-Ala)-di-trans,octa-cis-undecaprenyl diphosphate = [GlcNAc-(1-&gt;4)-Mur2Ac(oyl-L-Ala-gamma-D-Glu-L-Lys-D-Ala-D-Ala)](n+1)-di-trans,octa-cis-undecaprenyl diphosphate + di-trans,octa-cis-undecaprenyl diphosphate + H(+)</text>
        <dbReference type="Rhea" id="RHEA:23708"/>
        <dbReference type="Rhea" id="RHEA-COMP:9602"/>
        <dbReference type="Rhea" id="RHEA-COMP:9603"/>
        <dbReference type="ChEBI" id="CHEBI:15378"/>
        <dbReference type="ChEBI" id="CHEBI:58405"/>
        <dbReference type="ChEBI" id="CHEBI:60033"/>
        <dbReference type="ChEBI" id="CHEBI:78435"/>
        <dbReference type="EC" id="2.4.99.28"/>
    </reaction>
</comment>
<evidence type="ECO:0000256" key="6">
    <source>
        <dbReference type="ARBA" id="ARBA00022960"/>
    </source>
</evidence>
<evidence type="ECO:0000256" key="7">
    <source>
        <dbReference type="ARBA" id="ARBA00022984"/>
    </source>
</evidence>
<keyword evidence="6 11" id="KW-0133">Cell shape</keyword>
<dbReference type="HAMAP" id="MF_00766">
    <property type="entry name" value="PGT_MtgA"/>
    <property type="match status" value="1"/>
</dbReference>
<dbReference type="UniPathway" id="UPA00219"/>
<feature type="domain" description="Glycosyl transferase family 51" evidence="12">
    <location>
        <begin position="55"/>
        <end position="218"/>
    </location>
</feature>
<dbReference type="GO" id="GO:0009274">
    <property type="term" value="C:peptidoglycan-based cell wall"/>
    <property type="evidence" value="ECO:0007669"/>
    <property type="project" value="InterPro"/>
</dbReference>
<dbReference type="Pfam" id="PF00912">
    <property type="entry name" value="Transgly"/>
    <property type="match status" value="1"/>
</dbReference>
<dbReference type="Proteomes" id="UP000020595">
    <property type="component" value="Unassembled WGS sequence"/>
</dbReference>
<dbReference type="NCBIfam" id="TIGR02070">
    <property type="entry name" value="mono_pep_trsgly"/>
    <property type="match status" value="1"/>
</dbReference>
<keyword evidence="8 11" id="KW-1133">Transmembrane helix</keyword>
<dbReference type="PANTHER" id="PTHR30400:SF0">
    <property type="entry name" value="BIOSYNTHETIC PEPTIDOGLYCAN TRANSGLYCOSYLASE"/>
    <property type="match status" value="1"/>
</dbReference>
<dbReference type="InterPro" id="IPR001264">
    <property type="entry name" value="Glyco_trans_51"/>
</dbReference>
<dbReference type="GO" id="GO:0008955">
    <property type="term" value="F:peptidoglycan glycosyltransferase activity"/>
    <property type="evidence" value="ECO:0007669"/>
    <property type="project" value="UniProtKB-UniRule"/>
</dbReference>
<keyword evidence="7 11" id="KW-0573">Peptidoglycan synthesis</keyword>
<gene>
    <name evidence="11 13" type="primary">mtgA</name>
    <name evidence="13" type="ORF">J512_0990</name>
</gene>
<comment type="similarity">
    <text evidence="11">Belongs to the glycosyltransferase 51 family.</text>
</comment>
<keyword evidence="1 11" id="KW-1003">Cell membrane</keyword>
<evidence type="ECO:0000256" key="5">
    <source>
        <dbReference type="ARBA" id="ARBA00022692"/>
    </source>
</evidence>
<dbReference type="PANTHER" id="PTHR30400">
    <property type="entry name" value="MONOFUNCTIONAL BIOSYNTHETIC PEPTIDOGLYCAN TRANSGLYCOSYLASE"/>
    <property type="match status" value="1"/>
</dbReference>
<dbReference type="InterPro" id="IPR011812">
    <property type="entry name" value="Pep_trsgly"/>
</dbReference>
<dbReference type="GO" id="GO:0008360">
    <property type="term" value="P:regulation of cell shape"/>
    <property type="evidence" value="ECO:0007669"/>
    <property type="project" value="UniProtKB-KW"/>
</dbReference>
<keyword evidence="2 11" id="KW-0997">Cell inner membrane</keyword>
<sequence>MKAFIVRVLLIFIGAILLIQLWIFSSLVWWRTHEVDTTMFMRIDYWSDPSEPIVHEWLDYDDISDNFKHAILAGEDAKFIHHHGFDWDGIRFALERNNEQGEVVAGGSTVSQQLAKNLFLYNKRSFIRKGQETVATWMMERMWSKRRILEVYMNSVEFGKNLYGVEAAAQYYYGKSAKSLTREQAAFLAALLPDPKYYQDHRNDRKLQYRKRVILRYMNSTQIPE</sequence>
<evidence type="ECO:0000256" key="10">
    <source>
        <dbReference type="ARBA" id="ARBA00023316"/>
    </source>
</evidence>
<dbReference type="EMBL" id="JEWH01000008">
    <property type="protein sequence ID" value="EXB06753.1"/>
    <property type="molecule type" value="Genomic_DNA"/>
</dbReference>
<evidence type="ECO:0000256" key="2">
    <source>
        <dbReference type="ARBA" id="ARBA00022519"/>
    </source>
</evidence>
<keyword evidence="4 11" id="KW-0808">Transferase</keyword>
<reference evidence="13 14" key="1">
    <citation type="submission" date="2014-02" db="EMBL/GenBank/DDBJ databases">
        <title>Comparative genomics and transcriptomics to identify genetic mechanisms underlying the emergence of carbapenem resistant Acinetobacter baumannii (CRAb).</title>
        <authorList>
            <person name="Harris A.D."/>
            <person name="Johnson K.J."/>
            <person name="George J."/>
            <person name="Shefchek K."/>
            <person name="Daugherty S.C."/>
            <person name="Parankush S."/>
            <person name="Sadzewicz L."/>
            <person name="Tallon L."/>
            <person name="Sengamalay N."/>
            <person name="Hazen T.H."/>
            <person name="Rasko D.A."/>
        </authorList>
    </citation>
    <scope>NUCLEOTIDE SEQUENCE [LARGE SCALE GENOMIC DNA]</scope>
    <source>
        <strain evidence="13 14">1295743</strain>
    </source>
</reference>
<evidence type="ECO:0000256" key="8">
    <source>
        <dbReference type="ARBA" id="ARBA00022989"/>
    </source>
</evidence>
<evidence type="ECO:0000256" key="3">
    <source>
        <dbReference type="ARBA" id="ARBA00022676"/>
    </source>
</evidence>
<dbReference type="InterPro" id="IPR023346">
    <property type="entry name" value="Lysozyme-like_dom_sf"/>
</dbReference>
<dbReference type="AlphaFoldDB" id="A0A009ISB8"/>
<dbReference type="EC" id="2.4.99.28" evidence="11"/>
<dbReference type="RefSeq" id="WP_000642938.1">
    <property type="nucleotide sequence ID" value="NZ_JEWH01000008.1"/>
</dbReference>
<dbReference type="SUPFAM" id="SSF53955">
    <property type="entry name" value="Lysozyme-like"/>
    <property type="match status" value="1"/>
</dbReference>
<accession>A0A009ISB8</accession>
<comment type="subcellular location">
    <subcellularLocation>
        <location evidence="11">Cell inner membrane</location>
        <topology evidence="11">Single-pass membrane protein</topology>
    </subcellularLocation>
</comment>